<dbReference type="RefSeq" id="WP_211601823.1">
    <property type="nucleotide sequence ID" value="NZ_JAGSNF010000004.1"/>
</dbReference>
<feature type="compositionally biased region" description="Polar residues" evidence="1">
    <location>
        <begin position="183"/>
        <end position="195"/>
    </location>
</feature>
<dbReference type="EMBL" id="JAGSNF010000004">
    <property type="protein sequence ID" value="MBR7742671.1"/>
    <property type="molecule type" value="Genomic_DNA"/>
</dbReference>
<evidence type="ECO:0000256" key="2">
    <source>
        <dbReference type="SAM" id="Phobius"/>
    </source>
</evidence>
<organism evidence="3 4">
    <name type="scientific">Phycicoccus avicenniae</name>
    <dbReference type="NCBI Taxonomy" id="2828860"/>
    <lineage>
        <taxon>Bacteria</taxon>
        <taxon>Bacillati</taxon>
        <taxon>Actinomycetota</taxon>
        <taxon>Actinomycetes</taxon>
        <taxon>Micrococcales</taxon>
        <taxon>Intrasporangiaceae</taxon>
        <taxon>Phycicoccus</taxon>
    </lineage>
</organism>
<keyword evidence="2" id="KW-0812">Transmembrane</keyword>
<feature type="region of interest" description="Disordered" evidence="1">
    <location>
        <begin position="652"/>
        <end position="689"/>
    </location>
</feature>
<keyword evidence="2" id="KW-1133">Transmembrane helix</keyword>
<evidence type="ECO:0000313" key="4">
    <source>
        <dbReference type="Proteomes" id="UP000677016"/>
    </source>
</evidence>
<keyword evidence="2" id="KW-0472">Membrane</keyword>
<reference evidence="3" key="1">
    <citation type="submission" date="2021-04" db="EMBL/GenBank/DDBJ databases">
        <title>Phycicoccus avicenniae sp. nov., a novel endophytic actinomycetes isolated from branch of Avicennia mariana.</title>
        <authorList>
            <person name="Tuo L."/>
        </authorList>
    </citation>
    <scope>NUCLEOTIDE SEQUENCE</scope>
    <source>
        <strain evidence="3">BSK3Z-2</strain>
    </source>
</reference>
<keyword evidence="4" id="KW-1185">Reference proteome</keyword>
<name>A0A941HZV8_9MICO</name>
<gene>
    <name evidence="3" type="ORF">KC207_05135</name>
</gene>
<accession>A0A941HZV8</accession>
<dbReference type="AlphaFoldDB" id="A0A941HZV8"/>
<feature type="transmembrane region" description="Helical" evidence="2">
    <location>
        <begin position="620"/>
        <end position="644"/>
    </location>
</feature>
<dbReference type="Proteomes" id="UP000677016">
    <property type="component" value="Unassembled WGS sequence"/>
</dbReference>
<feature type="region of interest" description="Disordered" evidence="1">
    <location>
        <begin position="183"/>
        <end position="207"/>
    </location>
</feature>
<protein>
    <submittedName>
        <fullName evidence="3">Uncharacterized protein</fullName>
    </submittedName>
</protein>
<evidence type="ECO:0000256" key="1">
    <source>
        <dbReference type="SAM" id="MobiDB-lite"/>
    </source>
</evidence>
<sequence>MSRAVRRLVGTVVVTSVAVVGLVVPAGPAAATEGLTVGASSTYTVDDESGLVRARIDMELANVTPDQRESDGVYQYYFDAFTLPVPAGAENLGAVSGGTALSVSLSGTEDPGVAIARIGFPNLLYGQSRDITLTFDVPGEEPRSEDFTRVGPGFATFVAYGPGDAGDNTVRVVAPRAMTLTSTYDGFSSQPSDGETTTHEATGAPDEDGGLWALVSLRDTSVVSETTVDVGDLAFVLEAFPGDDRWAEFVSDAVSEGIPTLERLVGNEWPGGLQRIREDAGPSVQGYDGWFDPGGDEIVVGEQLDADLIFHELSHAWLSGDRFDERWVYEGLAQVVAERAVVATDRDRAERPSVSRGSDLAVPLNAWSGDAGARSGEVDQYAYPAAHRVMTDLLGDLDDDAFAAVVGAAVRGERAYDPDGVVDPGAGRTSWQDWLDLVETRGGVTTGPDTYARWVLTERQQELLEPRAREREAYAELDAADGAWLPPEGLRDAMTEWEFDRSRAVREAVADLAPQAMAVQDAAGTTGLGVPDAVRDFYEDAEYEDDYTALADTLPAAARTITAVGAARDVASADRDPFTTLGAGLLGVDASADEAVALLDAGEVDPARAVADDVLSRADWALPLGAAVVVLALLLLVGLGWCAVRALRRPRAGTGRDARSREDRGAVGPRDPLGSDERPEPATSSERPG</sequence>
<evidence type="ECO:0000313" key="3">
    <source>
        <dbReference type="EMBL" id="MBR7742671.1"/>
    </source>
</evidence>
<feature type="compositionally biased region" description="Basic and acidic residues" evidence="1">
    <location>
        <begin position="654"/>
        <end position="665"/>
    </location>
</feature>
<proteinExistence type="predicted"/>
<comment type="caution">
    <text evidence="3">The sequence shown here is derived from an EMBL/GenBank/DDBJ whole genome shotgun (WGS) entry which is preliminary data.</text>
</comment>